<feature type="domain" description="BPTI/Kunitz inhibitor" evidence="8">
    <location>
        <begin position="31"/>
        <end position="81"/>
    </location>
</feature>
<dbReference type="PANTHER" id="PTHR10083:SF374">
    <property type="entry name" value="BPTI_KUNITZ INHIBITOR DOMAIN-CONTAINING PROTEIN"/>
    <property type="match status" value="1"/>
</dbReference>
<dbReference type="PROSITE" id="PS00280">
    <property type="entry name" value="BPTI_KUNITZ_1"/>
    <property type="match status" value="1"/>
</dbReference>
<dbReference type="SMART" id="SM00131">
    <property type="entry name" value="KU"/>
    <property type="match status" value="1"/>
</dbReference>
<organism evidence="9">
    <name type="scientific">Ixodes ricinus</name>
    <name type="common">Common tick</name>
    <name type="synonym">Acarus ricinus</name>
    <dbReference type="NCBI Taxonomy" id="34613"/>
    <lineage>
        <taxon>Eukaryota</taxon>
        <taxon>Metazoa</taxon>
        <taxon>Ecdysozoa</taxon>
        <taxon>Arthropoda</taxon>
        <taxon>Chelicerata</taxon>
        <taxon>Arachnida</taxon>
        <taxon>Acari</taxon>
        <taxon>Parasitiformes</taxon>
        <taxon>Ixodida</taxon>
        <taxon>Ixodoidea</taxon>
        <taxon>Ixodidae</taxon>
        <taxon>Ixodinae</taxon>
        <taxon>Ixodes</taxon>
    </lineage>
</organism>
<protein>
    <submittedName>
        <fullName evidence="9">Putative kunitz</fullName>
    </submittedName>
</protein>
<dbReference type="InterPro" id="IPR036880">
    <property type="entry name" value="Kunitz_BPTI_sf"/>
</dbReference>
<keyword evidence="6" id="KW-1015">Disulfide bond</keyword>
<proteinExistence type="predicted"/>
<dbReference type="Gene3D" id="4.10.410.10">
    <property type="entry name" value="Pancreatic trypsin inhibitor Kunitz domain"/>
    <property type="match status" value="1"/>
</dbReference>
<dbReference type="EMBL" id="GIFC01002590">
    <property type="protein sequence ID" value="MXU84673.1"/>
    <property type="molecule type" value="Transcribed_RNA"/>
</dbReference>
<dbReference type="PROSITE" id="PS50279">
    <property type="entry name" value="BPTI_KUNITZ_2"/>
    <property type="match status" value="1"/>
</dbReference>
<dbReference type="PANTHER" id="PTHR10083">
    <property type="entry name" value="KUNITZ-TYPE PROTEASE INHIBITOR-RELATED"/>
    <property type="match status" value="1"/>
</dbReference>
<dbReference type="InterPro" id="IPR002223">
    <property type="entry name" value="Kunitz_BPTI"/>
</dbReference>
<keyword evidence="5" id="KW-0722">Serine protease inhibitor</keyword>
<evidence type="ECO:0000256" key="1">
    <source>
        <dbReference type="ARBA" id="ARBA00004613"/>
    </source>
</evidence>
<keyword evidence="3" id="KW-0646">Protease inhibitor</keyword>
<dbReference type="GO" id="GO:0004867">
    <property type="term" value="F:serine-type endopeptidase inhibitor activity"/>
    <property type="evidence" value="ECO:0007669"/>
    <property type="project" value="UniProtKB-KW"/>
</dbReference>
<name>A0A6B0UE50_IXORI</name>
<evidence type="ECO:0000256" key="6">
    <source>
        <dbReference type="ARBA" id="ARBA00023157"/>
    </source>
</evidence>
<comment type="subcellular location">
    <subcellularLocation>
        <location evidence="1">Secreted</location>
    </subcellularLocation>
</comment>
<keyword evidence="4" id="KW-0677">Repeat</keyword>
<evidence type="ECO:0000313" key="9">
    <source>
        <dbReference type="EMBL" id="MXU84673.1"/>
    </source>
</evidence>
<dbReference type="PRINTS" id="PR00759">
    <property type="entry name" value="BASICPTASE"/>
</dbReference>
<evidence type="ECO:0000256" key="4">
    <source>
        <dbReference type="ARBA" id="ARBA00022737"/>
    </source>
</evidence>
<dbReference type="GO" id="GO:0005615">
    <property type="term" value="C:extracellular space"/>
    <property type="evidence" value="ECO:0007669"/>
    <property type="project" value="TreeGrafter"/>
</dbReference>
<dbReference type="CDD" id="cd00109">
    <property type="entry name" value="Kunitz-type"/>
    <property type="match status" value="1"/>
</dbReference>
<dbReference type="AlphaFoldDB" id="A0A6B0UE50"/>
<evidence type="ECO:0000256" key="5">
    <source>
        <dbReference type="ARBA" id="ARBA00022900"/>
    </source>
</evidence>
<feature type="chain" id="PRO_5025538825" evidence="7">
    <location>
        <begin position="20"/>
        <end position="82"/>
    </location>
</feature>
<dbReference type="Pfam" id="PF00014">
    <property type="entry name" value="Kunitz_BPTI"/>
    <property type="match status" value="1"/>
</dbReference>
<evidence type="ECO:0000256" key="7">
    <source>
        <dbReference type="SAM" id="SignalP"/>
    </source>
</evidence>
<dbReference type="FunFam" id="4.10.410.10:FF:000020">
    <property type="entry name" value="Collagen, type VI, alpha 3"/>
    <property type="match status" value="1"/>
</dbReference>
<keyword evidence="7" id="KW-0732">Signal</keyword>
<evidence type="ECO:0000256" key="3">
    <source>
        <dbReference type="ARBA" id="ARBA00022690"/>
    </source>
</evidence>
<evidence type="ECO:0000259" key="8">
    <source>
        <dbReference type="PROSITE" id="PS50279"/>
    </source>
</evidence>
<feature type="signal peptide" evidence="7">
    <location>
        <begin position="1"/>
        <end position="19"/>
    </location>
</feature>
<keyword evidence="2" id="KW-0964">Secreted</keyword>
<sequence length="82" mass="9059">MKATIAVLCFLVSVAYAIAAANEETSSGERCYMDPETGPCKAKYPRFYFNKTDLTCKNFTYGGCGGNDNRFETEEECRGACK</sequence>
<dbReference type="InterPro" id="IPR020901">
    <property type="entry name" value="Prtase_inh_Kunz-CS"/>
</dbReference>
<reference evidence="9" key="1">
    <citation type="submission" date="2019-12" db="EMBL/GenBank/DDBJ databases">
        <title>An insight into the sialome of adult female Ixodes ricinus ticks feeding for 6 days.</title>
        <authorList>
            <person name="Perner J."/>
            <person name="Ribeiro J.M.C."/>
        </authorList>
    </citation>
    <scope>NUCLEOTIDE SEQUENCE</scope>
    <source>
        <strain evidence="9">Semi-engorged</strain>
        <tissue evidence="9">Salivary glands</tissue>
    </source>
</reference>
<dbReference type="SUPFAM" id="SSF57362">
    <property type="entry name" value="BPTI-like"/>
    <property type="match status" value="1"/>
</dbReference>
<evidence type="ECO:0000256" key="2">
    <source>
        <dbReference type="ARBA" id="ARBA00022525"/>
    </source>
</evidence>
<accession>A0A6B0UE50</accession>
<dbReference type="InterPro" id="IPR050098">
    <property type="entry name" value="TFPI/VKTCI-like"/>
</dbReference>